<accession>A0ABQ9H6G7</accession>
<sequence length="115" mass="12742">MNTCKLKTYIYFVNRYCKSPSPGMHDATILKSLIKESTLAQGATVAERLAHSPPTRAIRIQSPAGSLDFRKWESCRTMPLVCGFSLGSLISPAPSFRHRSILASITLICSKRPRC</sequence>
<dbReference type="Proteomes" id="UP001159363">
    <property type="component" value="Chromosome 6"/>
</dbReference>
<evidence type="ECO:0000313" key="2">
    <source>
        <dbReference type="Proteomes" id="UP001159363"/>
    </source>
</evidence>
<evidence type="ECO:0000313" key="1">
    <source>
        <dbReference type="EMBL" id="KAJ8879866.1"/>
    </source>
</evidence>
<proteinExistence type="predicted"/>
<organism evidence="1 2">
    <name type="scientific">Dryococelus australis</name>
    <dbReference type="NCBI Taxonomy" id="614101"/>
    <lineage>
        <taxon>Eukaryota</taxon>
        <taxon>Metazoa</taxon>
        <taxon>Ecdysozoa</taxon>
        <taxon>Arthropoda</taxon>
        <taxon>Hexapoda</taxon>
        <taxon>Insecta</taxon>
        <taxon>Pterygota</taxon>
        <taxon>Neoptera</taxon>
        <taxon>Polyneoptera</taxon>
        <taxon>Phasmatodea</taxon>
        <taxon>Verophasmatodea</taxon>
        <taxon>Anareolatae</taxon>
        <taxon>Phasmatidae</taxon>
        <taxon>Eurycanthinae</taxon>
        <taxon>Dryococelus</taxon>
    </lineage>
</organism>
<reference evidence="1 2" key="1">
    <citation type="submission" date="2023-02" db="EMBL/GenBank/DDBJ databases">
        <title>LHISI_Scaffold_Assembly.</title>
        <authorList>
            <person name="Stuart O.P."/>
            <person name="Cleave R."/>
            <person name="Magrath M.J.L."/>
            <person name="Mikheyev A.S."/>
        </authorList>
    </citation>
    <scope>NUCLEOTIDE SEQUENCE [LARGE SCALE GENOMIC DNA]</scope>
    <source>
        <strain evidence="1">Daus_M_001</strain>
        <tissue evidence="1">Leg muscle</tissue>
    </source>
</reference>
<comment type="caution">
    <text evidence="1">The sequence shown here is derived from an EMBL/GenBank/DDBJ whole genome shotgun (WGS) entry which is preliminary data.</text>
</comment>
<dbReference type="EMBL" id="JARBHB010000007">
    <property type="protein sequence ID" value="KAJ8879866.1"/>
    <property type="molecule type" value="Genomic_DNA"/>
</dbReference>
<keyword evidence="2" id="KW-1185">Reference proteome</keyword>
<name>A0ABQ9H6G7_9NEOP</name>
<gene>
    <name evidence="1" type="ORF">PR048_020483</name>
</gene>
<protein>
    <submittedName>
        <fullName evidence="1">Uncharacterized protein</fullName>
    </submittedName>
</protein>